<sequence length="159" mass="17526">MRKVIVFGNSGSGKSTLAKSLAASNGLAHFDLDTIAWLPTSPPERMPIAESGSHIGNFISANASWVIEGCYADLLEIASHDATEAVFLNLSVDDCVSNAQNRPWEPHKYPSKQAQDENLEMLLNWIRSYPTRDDPCSQAAHEKLYSNFQGTKTMVAENR</sequence>
<evidence type="ECO:0000313" key="1">
    <source>
        <dbReference type="EMBL" id="QEG21498.1"/>
    </source>
</evidence>
<accession>A0A5B9P515</accession>
<dbReference type="Proteomes" id="UP000322214">
    <property type="component" value="Chromosome"/>
</dbReference>
<dbReference type="PANTHER" id="PTHR37816">
    <property type="entry name" value="YALI0E33011P"/>
    <property type="match status" value="1"/>
</dbReference>
<dbReference type="RefSeq" id="WP_075083250.1">
    <property type="nucleotide sequence ID" value="NZ_CP042912.1"/>
</dbReference>
<name>A0A5B9P515_9BACT</name>
<gene>
    <name evidence="1" type="ORF">MFFC18_13540</name>
</gene>
<dbReference type="SUPFAM" id="SSF52540">
    <property type="entry name" value="P-loop containing nucleoside triphosphate hydrolases"/>
    <property type="match status" value="1"/>
</dbReference>
<reference evidence="1 2" key="1">
    <citation type="submission" date="2019-08" db="EMBL/GenBank/DDBJ databases">
        <title>Deep-cultivation of Planctomycetes and their phenomic and genomic characterization uncovers novel biology.</title>
        <authorList>
            <person name="Wiegand S."/>
            <person name="Jogler M."/>
            <person name="Boedeker C."/>
            <person name="Pinto D."/>
            <person name="Vollmers J."/>
            <person name="Rivas-Marin E."/>
            <person name="Kohn T."/>
            <person name="Peeters S.H."/>
            <person name="Heuer A."/>
            <person name="Rast P."/>
            <person name="Oberbeckmann S."/>
            <person name="Bunk B."/>
            <person name="Jeske O."/>
            <person name="Meyerdierks A."/>
            <person name="Storesund J.E."/>
            <person name="Kallscheuer N."/>
            <person name="Luecker S."/>
            <person name="Lage O.M."/>
            <person name="Pohl T."/>
            <person name="Merkel B.J."/>
            <person name="Hornburger P."/>
            <person name="Mueller R.-W."/>
            <person name="Bruemmer F."/>
            <person name="Labrenz M."/>
            <person name="Spormann A.M."/>
            <person name="Op den Camp H."/>
            <person name="Overmann J."/>
            <person name="Amann R."/>
            <person name="Jetten M.S.M."/>
            <person name="Mascher T."/>
            <person name="Medema M.H."/>
            <person name="Devos D.P."/>
            <person name="Kaster A.-K."/>
            <person name="Ovreas L."/>
            <person name="Rohde M."/>
            <person name="Galperin M.Y."/>
            <person name="Jogler C."/>
        </authorList>
    </citation>
    <scope>NUCLEOTIDE SEQUENCE [LARGE SCALE GENOMIC DNA]</scope>
    <source>
        <strain evidence="1 2">FC18</strain>
    </source>
</reference>
<dbReference type="AlphaFoldDB" id="A0A5B9P515"/>
<keyword evidence="2" id="KW-1185">Reference proteome</keyword>
<dbReference type="PANTHER" id="PTHR37816:SF1">
    <property type="entry name" value="TOXIN"/>
    <property type="match status" value="1"/>
</dbReference>
<dbReference type="Gene3D" id="3.40.50.300">
    <property type="entry name" value="P-loop containing nucleotide triphosphate hydrolases"/>
    <property type="match status" value="1"/>
</dbReference>
<dbReference type="EMBL" id="CP042912">
    <property type="protein sequence ID" value="QEG21498.1"/>
    <property type="molecule type" value="Genomic_DNA"/>
</dbReference>
<proteinExistence type="predicted"/>
<dbReference type="STRING" id="980251.GCA_001642875_00327"/>
<dbReference type="InterPro" id="IPR027417">
    <property type="entry name" value="P-loop_NTPase"/>
</dbReference>
<dbReference type="InterPro" id="IPR052922">
    <property type="entry name" value="Cytidylate_Kinase-2"/>
</dbReference>
<organism evidence="1 2">
    <name type="scientific">Mariniblastus fucicola</name>
    <dbReference type="NCBI Taxonomy" id="980251"/>
    <lineage>
        <taxon>Bacteria</taxon>
        <taxon>Pseudomonadati</taxon>
        <taxon>Planctomycetota</taxon>
        <taxon>Planctomycetia</taxon>
        <taxon>Pirellulales</taxon>
        <taxon>Pirellulaceae</taxon>
        <taxon>Mariniblastus</taxon>
    </lineage>
</organism>
<protein>
    <submittedName>
        <fullName evidence="1">Topology modulation protein</fullName>
    </submittedName>
</protein>
<dbReference type="OrthoDB" id="1201990at2"/>
<evidence type="ECO:0000313" key="2">
    <source>
        <dbReference type="Proteomes" id="UP000322214"/>
    </source>
</evidence>
<dbReference type="KEGG" id="mff:MFFC18_13540"/>